<dbReference type="SUPFAM" id="SSF58038">
    <property type="entry name" value="SNARE fusion complex"/>
    <property type="match status" value="1"/>
</dbReference>
<evidence type="ECO:0000256" key="17">
    <source>
        <dbReference type="ARBA" id="ARBA00071590"/>
    </source>
</evidence>
<dbReference type="InterPro" id="IPR039899">
    <property type="entry name" value="BET1_SNARE"/>
</dbReference>
<dbReference type="InterPro" id="IPR000727">
    <property type="entry name" value="T_SNARE_dom"/>
</dbReference>
<dbReference type="InterPro" id="IPR056173">
    <property type="entry name" value="Sec20_C"/>
</dbReference>
<comment type="function">
    <text evidence="15">Required for vesicular transport from the ER to the Golgi complex. Functions as a SNARE involved in the docking process of ER-derived vesicles with the cis-Golgi membrane.</text>
</comment>
<evidence type="ECO:0000256" key="16">
    <source>
        <dbReference type="ARBA" id="ARBA00063965"/>
    </source>
</evidence>
<evidence type="ECO:0000256" key="9">
    <source>
        <dbReference type="ARBA" id="ARBA00023034"/>
    </source>
</evidence>
<evidence type="ECO:0000256" key="15">
    <source>
        <dbReference type="ARBA" id="ARBA00054011"/>
    </source>
</evidence>
<proteinExistence type="inferred from homology"/>
<dbReference type="PANTHER" id="PTHR12791">
    <property type="entry name" value="GOLGI SNARE BET1-RELATED"/>
    <property type="match status" value="1"/>
</dbReference>
<evidence type="ECO:0000256" key="20">
    <source>
        <dbReference type="SAM" id="Phobius"/>
    </source>
</evidence>
<evidence type="ECO:0000313" key="23">
    <source>
        <dbReference type="Proteomes" id="UP001497382"/>
    </source>
</evidence>
<dbReference type="CDD" id="cd15853">
    <property type="entry name" value="SNARE_Bet1"/>
    <property type="match status" value="1"/>
</dbReference>
<dbReference type="Gene3D" id="1.20.5.110">
    <property type="match status" value="1"/>
</dbReference>
<dbReference type="FunFam" id="1.20.5.110:FF:000026">
    <property type="entry name" value="BET1 homolog"/>
    <property type="match status" value="1"/>
</dbReference>
<dbReference type="SMART" id="SM00397">
    <property type="entry name" value="t_SNARE"/>
    <property type="match status" value="1"/>
</dbReference>
<dbReference type="GO" id="GO:0005789">
    <property type="term" value="C:endoplasmic reticulum membrane"/>
    <property type="evidence" value="ECO:0007669"/>
    <property type="project" value="UniProtKB-SubCell"/>
</dbReference>
<dbReference type="AlphaFoldDB" id="A0AAV1ZXH5"/>
<evidence type="ECO:0000256" key="4">
    <source>
        <dbReference type="ARBA" id="ARBA00022692"/>
    </source>
</evidence>
<reference evidence="22 23" key="1">
    <citation type="submission" date="2024-04" db="EMBL/GenBank/DDBJ databases">
        <authorList>
            <person name="Rising A."/>
            <person name="Reimegard J."/>
            <person name="Sonavane S."/>
            <person name="Akerstrom W."/>
            <person name="Nylinder S."/>
            <person name="Hedman E."/>
            <person name="Kallberg Y."/>
        </authorList>
    </citation>
    <scope>NUCLEOTIDE SEQUENCE [LARGE SCALE GENOMIC DNA]</scope>
</reference>
<keyword evidence="2" id="KW-0813">Transport</keyword>
<evidence type="ECO:0000256" key="11">
    <source>
        <dbReference type="ARBA" id="ARBA00023136"/>
    </source>
</evidence>
<keyword evidence="9" id="KW-0333">Golgi apparatus</keyword>
<dbReference type="EMBL" id="CAXIEN010000089">
    <property type="protein sequence ID" value="CAL1275898.1"/>
    <property type="molecule type" value="Genomic_DNA"/>
</dbReference>
<evidence type="ECO:0000313" key="22">
    <source>
        <dbReference type="EMBL" id="CAL1275898.1"/>
    </source>
</evidence>
<keyword evidence="10" id="KW-0175">Coiled coil</keyword>
<evidence type="ECO:0000256" key="7">
    <source>
        <dbReference type="ARBA" id="ARBA00022927"/>
    </source>
</evidence>
<organism evidence="22 23">
    <name type="scientific">Larinioides sclopetarius</name>
    <dbReference type="NCBI Taxonomy" id="280406"/>
    <lineage>
        <taxon>Eukaryota</taxon>
        <taxon>Metazoa</taxon>
        <taxon>Ecdysozoa</taxon>
        <taxon>Arthropoda</taxon>
        <taxon>Chelicerata</taxon>
        <taxon>Arachnida</taxon>
        <taxon>Araneae</taxon>
        <taxon>Araneomorphae</taxon>
        <taxon>Entelegynae</taxon>
        <taxon>Araneoidea</taxon>
        <taxon>Araneidae</taxon>
        <taxon>Larinioides</taxon>
    </lineage>
</organism>
<keyword evidence="6" id="KW-0931">ER-Golgi transport</keyword>
<evidence type="ECO:0000256" key="19">
    <source>
        <dbReference type="SAM" id="MobiDB-lite"/>
    </source>
</evidence>
<comment type="subcellular location">
    <subcellularLocation>
        <location evidence="14">Endomembrane system</location>
        <topology evidence="14">Single-pass type IV membrane protein</topology>
    </subcellularLocation>
    <subcellularLocation>
        <location evidence="1">Endoplasmic reticulum membrane</location>
        <topology evidence="1">Single-pass membrane protein</topology>
    </subcellularLocation>
    <subcellularLocation>
        <location evidence="12">Golgi apparatus</location>
        <location evidence="12">cis-Golgi network membrane</location>
    </subcellularLocation>
</comment>
<dbReference type="Pfam" id="PF03908">
    <property type="entry name" value="Sec20"/>
    <property type="match status" value="1"/>
</dbReference>
<gene>
    <name evidence="22" type="ORF">LARSCL_LOCUS8351</name>
</gene>
<keyword evidence="7" id="KW-0653">Protein transport</keyword>
<keyword evidence="8 20" id="KW-1133">Transmembrane helix</keyword>
<keyword evidence="23" id="KW-1185">Reference proteome</keyword>
<keyword evidence="4 20" id="KW-0812">Transmembrane</keyword>
<evidence type="ECO:0000256" key="2">
    <source>
        <dbReference type="ARBA" id="ARBA00022448"/>
    </source>
</evidence>
<evidence type="ECO:0000256" key="12">
    <source>
        <dbReference type="ARBA" id="ARBA00024188"/>
    </source>
</evidence>
<protein>
    <recommendedName>
        <fullName evidence="17">BET1 homolog</fullName>
    </recommendedName>
    <alternativeName>
        <fullName evidence="18">Golgi vesicular membrane-trafficking protein p18</fullName>
    </alternativeName>
</protein>
<keyword evidence="5" id="KW-0256">Endoplasmic reticulum</keyword>
<evidence type="ECO:0000256" key="14">
    <source>
        <dbReference type="ARBA" id="ARBA00046280"/>
    </source>
</evidence>
<dbReference type="GO" id="GO:0016192">
    <property type="term" value="P:vesicle-mediated transport"/>
    <property type="evidence" value="ECO:0007669"/>
    <property type="project" value="UniProtKB-KW"/>
</dbReference>
<sequence length="108" mass="12491">MRRSHASESYTGHNRNTVDDENEHLTDELGNKISALKSLTIDIGHEVRAQNQMLREMDDDFDSTSGFLSTTMGRVVKLAKAGHNRYILYLLLFSFFVFFVIYIILKFQ</sequence>
<feature type="transmembrane region" description="Helical" evidence="20">
    <location>
        <begin position="86"/>
        <end position="105"/>
    </location>
</feature>
<dbReference type="Proteomes" id="UP001497382">
    <property type="component" value="Unassembled WGS sequence"/>
</dbReference>
<evidence type="ECO:0000256" key="1">
    <source>
        <dbReference type="ARBA" id="ARBA00004389"/>
    </source>
</evidence>
<accession>A0AAV1ZXH5</accession>
<dbReference type="GO" id="GO:0015031">
    <property type="term" value="P:protein transport"/>
    <property type="evidence" value="ECO:0007669"/>
    <property type="project" value="UniProtKB-KW"/>
</dbReference>
<evidence type="ECO:0000256" key="10">
    <source>
        <dbReference type="ARBA" id="ARBA00023054"/>
    </source>
</evidence>
<keyword evidence="11 20" id="KW-0472">Membrane</keyword>
<evidence type="ECO:0000256" key="13">
    <source>
        <dbReference type="ARBA" id="ARBA00037962"/>
    </source>
</evidence>
<comment type="similarity">
    <text evidence="13">Belongs to the BET1 family.</text>
</comment>
<evidence type="ECO:0000259" key="21">
    <source>
        <dbReference type="PROSITE" id="PS50192"/>
    </source>
</evidence>
<evidence type="ECO:0000256" key="18">
    <source>
        <dbReference type="ARBA" id="ARBA00077825"/>
    </source>
</evidence>
<dbReference type="PROSITE" id="PS50192">
    <property type="entry name" value="T_SNARE"/>
    <property type="match status" value="1"/>
</dbReference>
<evidence type="ECO:0000256" key="3">
    <source>
        <dbReference type="ARBA" id="ARBA00022553"/>
    </source>
</evidence>
<comment type="subunit">
    <text evidence="16">Interacts with SNARE complex members GOSR2, SEC22B and STX5. Interacts with LMAN1/ERGIC53. Interacts with STX17.</text>
</comment>
<evidence type="ECO:0000256" key="6">
    <source>
        <dbReference type="ARBA" id="ARBA00022892"/>
    </source>
</evidence>
<evidence type="ECO:0000256" key="8">
    <source>
        <dbReference type="ARBA" id="ARBA00022989"/>
    </source>
</evidence>
<evidence type="ECO:0000256" key="5">
    <source>
        <dbReference type="ARBA" id="ARBA00022824"/>
    </source>
</evidence>
<feature type="domain" description="T-SNARE coiled-coil homology" evidence="21">
    <location>
        <begin position="16"/>
        <end position="78"/>
    </location>
</feature>
<dbReference type="GO" id="GO:0005794">
    <property type="term" value="C:Golgi apparatus"/>
    <property type="evidence" value="ECO:0007669"/>
    <property type="project" value="UniProtKB-SubCell"/>
</dbReference>
<feature type="region of interest" description="Disordered" evidence="19">
    <location>
        <begin position="1"/>
        <end position="24"/>
    </location>
</feature>
<keyword evidence="3" id="KW-0597">Phosphoprotein</keyword>
<name>A0AAV1ZXH5_9ARAC</name>
<comment type="caution">
    <text evidence="22">The sequence shown here is derived from an EMBL/GenBank/DDBJ whole genome shotgun (WGS) entry which is preliminary data.</text>
</comment>